<accession>A0A4V2UW52</accession>
<dbReference type="EMBL" id="VJNC01000009">
    <property type="protein sequence ID" value="TSE21816.1"/>
    <property type="molecule type" value="Genomic_DNA"/>
</dbReference>
<dbReference type="Gene3D" id="2.60.120.10">
    <property type="entry name" value="Jelly Rolls"/>
    <property type="match status" value="1"/>
</dbReference>
<dbReference type="SUPFAM" id="SSF51182">
    <property type="entry name" value="RmlC-like cupins"/>
    <property type="match status" value="1"/>
</dbReference>
<comment type="caution">
    <text evidence="4">The sequence shown here is derived from an EMBL/GenBank/DDBJ whole genome shotgun (WGS) entry which is preliminary data.</text>
</comment>
<evidence type="ECO:0000256" key="2">
    <source>
        <dbReference type="ARBA" id="ARBA00023002"/>
    </source>
</evidence>
<evidence type="ECO:0000313" key="5">
    <source>
        <dbReference type="EMBL" id="TSE21816.1"/>
    </source>
</evidence>
<dbReference type="Pfam" id="PF07883">
    <property type="entry name" value="Cupin_2"/>
    <property type="match status" value="1"/>
</dbReference>
<name>A0A4V2UW52_9BURK</name>
<keyword evidence="1 4" id="KW-0223">Dioxygenase</keyword>
<keyword evidence="2 5" id="KW-0560">Oxidoreductase</keyword>
<dbReference type="InterPro" id="IPR047183">
    <property type="entry name" value="GDO-like"/>
</dbReference>
<proteinExistence type="predicted"/>
<dbReference type="Proteomes" id="UP000295536">
    <property type="component" value="Unassembled WGS sequence"/>
</dbReference>
<gene>
    <name evidence="5" type="primary">nagI</name>
    <name evidence="4" type="ORF">EDC36_10563</name>
    <name evidence="5" type="ORF">Tigna_01543</name>
</gene>
<reference evidence="4 6" key="1">
    <citation type="submission" date="2019-03" db="EMBL/GenBank/DDBJ databases">
        <title>Genomic Encyclopedia of Type Strains, Phase IV (KMG-IV): sequencing the most valuable type-strain genomes for metagenomic binning, comparative biology and taxonomic classification.</title>
        <authorList>
            <person name="Goeker M."/>
        </authorList>
    </citation>
    <scope>NUCLEOTIDE SEQUENCE [LARGE SCALE GENOMIC DNA]</scope>
    <source>
        <strain evidence="4 6">DSM 12034</strain>
    </source>
</reference>
<dbReference type="PANTHER" id="PTHR41517:SF1">
    <property type="entry name" value="CUPIN"/>
    <property type="match status" value="1"/>
</dbReference>
<dbReference type="RefSeq" id="WP_132962188.1">
    <property type="nucleotide sequence ID" value="NZ_JBKBMZ010000004.1"/>
</dbReference>
<dbReference type="PANTHER" id="PTHR41517">
    <property type="entry name" value="1,2-DIOXYGENASE PROTEIN-RELATED"/>
    <property type="match status" value="1"/>
</dbReference>
<dbReference type="GO" id="GO:0047922">
    <property type="term" value="F:gentisate 1,2-dioxygenase activity"/>
    <property type="evidence" value="ECO:0007669"/>
    <property type="project" value="UniProtKB-EC"/>
</dbReference>
<feature type="domain" description="Cupin type-2" evidence="3">
    <location>
        <begin position="96"/>
        <end position="164"/>
    </location>
</feature>
<dbReference type="EMBL" id="SMAH01000005">
    <property type="protein sequence ID" value="TCS98307.1"/>
    <property type="molecule type" value="Genomic_DNA"/>
</dbReference>
<dbReference type="InterPro" id="IPR011051">
    <property type="entry name" value="RmlC_Cupin_sf"/>
</dbReference>
<evidence type="ECO:0000313" key="4">
    <source>
        <dbReference type="EMBL" id="TCS98307.1"/>
    </source>
</evidence>
<keyword evidence="7" id="KW-1185">Reference proteome</keyword>
<dbReference type="OrthoDB" id="285029at2"/>
<protein>
    <submittedName>
        <fullName evidence="4">Gentisate 1,2-dioxygenase</fullName>
        <ecNumber evidence="5">1.13.11.4</ecNumber>
    </submittedName>
</protein>
<dbReference type="Proteomes" id="UP000315577">
    <property type="component" value="Unassembled WGS sequence"/>
</dbReference>
<reference evidence="5 7" key="2">
    <citation type="submission" date="2019-07" db="EMBL/GenBank/DDBJ databases">
        <title>Tepidimonas ignava SPS-1037 draft genome.</title>
        <authorList>
            <person name="Da Costa M.S."/>
            <person name="Froufe H.J.C."/>
            <person name="Egas C."/>
            <person name="Albuquerque L."/>
        </authorList>
    </citation>
    <scope>NUCLEOTIDE SEQUENCE [LARGE SCALE GENOMIC DNA]</scope>
    <source>
        <strain evidence="5 7">SPS-1037</strain>
    </source>
</reference>
<evidence type="ECO:0000313" key="6">
    <source>
        <dbReference type="Proteomes" id="UP000295536"/>
    </source>
</evidence>
<evidence type="ECO:0000259" key="3">
    <source>
        <dbReference type="Pfam" id="PF07883"/>
    </source>
</evidence>
<sequence length="371" mass="40767">MHTLGTLDELPPDYRQALRERNLVPLWPSLRALLPPQRPAQRTRPTHWAYRDIRPLLLRAGELTPIDKAERRVLVLANPGHGLEAMQASAAIYLGMQLLLPGEWAPSHRHTPNAVRMVVEGTGAWTTVEGERCPMARGDLILTPTGLWHEHGHDGTDPVVWLDVLDLPLVYHLEASYHENGTRQTPRPQHGERQHVRAGVRPQPLFEPPEGLAARYPLLRYPWAEVRAALRALADELPAQAAAQVTYVNPVTGADAENILGFHALMLRPGQTLALPARSPALVLHQIEGGTEVHVEAPPGAAFATMTHALDEADTCAIPGYTPLVLVNRSATEASYLFLADESPLHRKLGLYEVRPDPAQPMLGQLAAGLP</sequence>
<evidence type="ECO:0000256" key="1">
    <source>
        <dbReference type="ARBA" id="ARBA00022964"/>
    </source>
</evidence>
<evidence type="ECO:0000313" key="7">
    <source>
        <dbReference type="Proteomes" id="UP000315577"/>
    </source>
</evidence>
<dbReference type="InterPro" id="IPR013096">
    <property type="entry name" value="Cupin_2"/>
</dbReference>
<dbReference type="InterPro" id="IPR014710">
    <property type="entry name" value="RmlC-like_jellyroll"/>
</dbReference>
<dbReference type="EC" id="1.13.11.4" evidence="5"/>
<dbReference type="AlphaFoldDB" id="A0A4V2UW52"/>
<organism evidence="4 6">
    <name type="scientific">Tepidimonas ignava</name>
    <dbReference type="NCBI Taxonomy" id="114249"/>
    <lineage>
        <taxon>Bacteria</taxon>
        <taxon>Pseudomonadati</taxon>
        <taxon>Pseudomonadota</taxon>
        <taxon>Betaproteobacteria</taxon>
        <taxon>Burkholderiales</taxon>
        <taxon>Tepidimonas</taxon>
    </lineage>
</organism>
<dbReference type="CDD" id="cd02216">
    <property type="entry name" value="cupin_GDO-like_N"/>
    <property type="match status" value="1"/>
</dbReference>